<comment type="caution">
    <text evidence="1">The sequence shown here is derived from an EMBL/GenBank/DDBJ whole genome shotgun (WGS) entry which is preliminary data.</text>
</comment>
<evidence type="ECO:0000313" key="1">
    <source>
        <dbReference type="EMBL" id="KRY65094.1"/>
    </source>
</evidence>
<evidence type="ECO:0000313" key="3">
    <source>
        <dbReference type="EMBL" id="KRZ35208.1"/>
    </source>
</evidence>
<accession>A0A0V1DUV6</accession>
<dbReference type="Proteomes" id="UP000054805">
    <property type="component" value="Unassembled WGS sequence"/>
</dbReference>
<protein>
    <submittedName>
        <fullName evidence="1">Uncharacterized protein</fullName>
    </submittedName>
</protein>
<dbReference type="EMBL" id="JYDS01000398">
    <property type="protein sequence ID" value="KRZ08384.1"/>
    <property type="molecule type" value="Genomic_DNA"/>
</dbReference>
<sequence length="71" mass="8154">MIKCLDINQVWNKLAKKSSIYNVNNETFDKSRQYQKRAIVRVEFRGAVIASIELATPEKSLLQGNKLDGDR</sequence>
<organism evidence="1 4">
    <name type="scientific">Trichinella pseudospiralis</name>
    <name type="common">Parasitic roundworm</name>
    <dbReference type="NCBI Taxonomy" id="6337"/>
    <lineage>
        <taxon>Eukaryota</taxon>
        <taxon>Metazoa</taxon>
        <taxon>Ecdysozoa</taxon>
        <taxon>Nematoda</taxon>
        <taxon>Enoplea</taxon>
        <taxon>Dorylaimia</taxon>
        <taxon>Trichinellida</taxon>
        <taxon>Trichinellidae</taxon>
        <taxon>Trichinella</taxon>
    </lineage>
</organism>
<reference evidence="4 5" key="1">
    <citation type="submission" date="2015-01" db="EMBL/GenBank/DDBJ databases">
        <title>Evolution of Trichinella species and genotypes.</title>
        <authorList>
            <person name="Korhonen P.K."/>
            <person name="Edoardo P."/>
            <person name="Giuseppe L.R."/>
            <person name="Gasser R.B."/>
        </authorList>
    </citation>
    <scope>NUCLEOTIDE SEQUENCE [LARGE SCALE GENOMIC DNA]</scope>
    <source>
        <strain evidence="1">ISS13</strain>
        <strain evidence="3">ISS176</strain>
        <strain evidence="2">ISS588</strain>
    </source>
</reference>
<dbReference type="Proteomes" id="UP000054826">
    <property type="component" value="Unassembled WGS sequence"/>
</dbReference>
<evidence type="ECO:0000313" key="4">
    <source>
        <dbReference type="Proteomes" id="UP000054632"/>
    </source>
</evidence>
<name>A0A0V1DUV6_TRIPS</name>
<proteinExistence type="predicted"/>
<dbReference type="EMBL" id="JYDV01000094">
    <property type="protein sequence ID" value="KRZ35208.1"/>
    <property type="molecule type" value="Genomic_DNA"/>
</dbReference>
<dbReference type="Proteomes" id="UP000054632">
    <property type="component" value="Unassembled WGS sequence"/>
</dbReference>
<evidence type="ECO:0000313" key="2">
    <source>
        <dbReference type="EMBL" id="KRZ08384.1"/>
    </source>
</evidence>
<evidence type="ECO:0000313" key="5">
    <source>
        <dbReference type="Proteomes" id="UP000054805"/>
    </source>
</evidence>
<keyword evidence="5" id="KW-1185">Reference proteome</keyword>
<dbReference type="EMBL" id="JYDR01000231">
    <property type="protein sequence ID" value="KRY65094.1"/>
    <property type="molecule type" value="Genomic_DNA"/>
</dbReference>
<dbReference type="AlphaFoldDB" id="A0A0V1DUV6"/>
<gene>
    <name evidence="1" type="ORF">T4A_9764</name>
    <name evidence="2" type="ORF">T4B_6392</name>
    <name evidence="3" type="ORF">T4C_11370</name>
</gene>